<feature type="compositionally biased region" description="Basic and acidic residues" evidence="1">
    <location>
        <begin position="99"/>
        <end position="108"/>
    </location>
</feature>
<reference evidence="2" key="1">
    <citation type="submission" date="2023-08" db="EMBL/GenBank/DDBJ databases">
        <authorList>
            <person name="Audoor S."/>
            <person name="Bilcke G."/>
        </authorList>
    </citation>
    <scope>NUCLEOTIDE SEQUENCE</scope>
</reference>
<feature type="compositionally biased region" description="Basic residues" evidence="1">
    <location>
        <begin position="130"/>
        <end position="142"/>
    </location>
</feature>
<evidence type="ECO:0000313" key="2">
    <source>
        <dbReference type="EMBL" id="CAJ1915508.1"/>
    </source>
</evidence>
<protein>
    <submittedName>
        <fullName evidence="2">Uncharacterized protein</fullName>
    </submittedName>
</protein>
<feature type="compositionally biased region" description="Basic residues" evidence="1">
    <location>
        <begin position="109"/>
        <end position="120"/>
    </location>
</feature>
<gene>
    <name evidence="2" type="ORF">CYCCA115_LOCUS721</name>
</gene>
<evidence type="ECO:0000256" key="1">
    <source>
        <dbReference type="SAM" id="MobiDB-lite"/>
    </source>
</evidence>
<accession>A0AAD2FFN3</accession>
<dbReference type="EMBL" id="CAKOGP040000001">
    <property type="protein sequence ID" value="CAJ1915508.1"/>
    <property type="molecule type" value="Genomic_DNA"/>
</dbReference>
<comment type="caution">
    <text evidence="2">The sequence shown here is derived from an EMBL/GenBank/DDBJ whole genome shotgun (WGS) entry which is preliminary data.</text>
</comment>
<evidence type="ECO:0000313" key="3">
    <source>
        <dbReference type="Proteomes" id="UP001295423"/>
    </source>
</evidence>
<proteinExistence type="predicted"/>
<feature type="region of interest" description="Disordered" evidence="1">
    <location>
        <begin position="98"/>
        <end position="142"/>
    </location>
</feature>
<organism evidence="2 3">
    <name type="scientific">Cylindrotheca closterium</name>
    <dbReference type="NCBI Taxonomy" id="2856"/>
    <lineage>
        <taxon>Eukaryota</taxon>
        <taxon>Sar</taxon>
        <taxon>Stramenopiles</taxon>
        <taxon>Ochrophyta</taxon>
        <taxon>Bacillariophyta</taxon>
        <taxon>Bacillariophyceae</taxon>
        <taxon>Bacillariophycidae</taxon>
        <taxon>Bacillariales</taxon>
        <taxon>Bacillariaceae</taxon>
        <taxon>Cylindrotheca</taxon>
    </lineage>
</organism>
<dbReference type="AlphaFoldDB" id="A0AAD2FFN3"/>
<sequence length="142" mass="16060">MPTTSTSLITTSKGEFESCFAVGLDLSEFDNQNAPNKPTTSAAAELLQVKKLEREQRMQEEAAEEKMKNCIRQQISTLRSSQQRRTPGNMLVDALVKMHGGDTDDPRHRTIKMGKQRGQRRTSSQSSRTKAVKKSRRIKHSR</sequence>
<dbReference type="Proteomes" id="UP001295423">
    <property type="component" value="Unassembled WGS sequence"/>
</dbReference>
<name>A0AAD2FFN3_9STRA</name>
<keyword evidence="3" id="KW-1185">Reference proteome</keyword>